<evidence type="ECO:0000259" key="13">
    <source>
        <dbReference type="PROSITE" id="PS51294"/>
    </source>
</evidence>
<dbReference type="Gene3D" id="1.10.10.60">
    <property type="entry name" value="Homeodomain-like"/>
    <property type="match status" value="1"/>
</dbReference>
<evidence type="ECO:0000256" key="1">
    <source>
        <dbReference type="ARBA" id="ARBA00022670"/>
    </source>
</evidence>
<dbReference type="InterPro" id="IPR017930">
    <property type="entry name" value="Myb_dom"/>
</dbReference>
<evidence type="ECO:0000256" key="3">
    <source>
        <dbReference type="ARBA" id="ARBA00022801"/>
    </source>
</evidence>
<feature type="domain" description="SANT" evidence="12">
    <location>
        <begin position="236"/>
        <end position="275"/>
    </location>
</feature>
<dbReference type="Proteomes" id="UP000429607">
    <property type="component" value="Unassembled WGS sequence"/>
</dbReference>
<evidence type="ECO:0000256" key="6">
    <source>
        <dbReference type="ARBA" id="ARBA00023049"/>
    </source>
</evidence>
<dbReference type="EMBL" id="QXFU01000108">
    <property type="protein sequence ID" value="KAE9043966.1"/>
    <property type="molecule type" value="Genomic_DNA"/>
</dbReference>
<dbReference type="AlphaFoldDB" id="A0A6A3P254"/>
<feature type="region of interest" description="Disordered" evidence="10">
    <location>
        <begin position="210"/>
        <end position="238"/>
    </location>
</feature>
<feature type="compositionally biased region" description="Low complexity" evidence="10">
    <location>
        <begin position="210"/>
        <end position="224"/>
    </location>
</feature>
<evidence type="ECO:0000313" key="16">
    <source>
        <dbReference type="Proteomes" id="UP000429607"/>
    </source>
</evidence>
<evidence type="ECO:0000313" key="17">
    <source>
        <dbReference type="Proteomes" id="UP000435112"/>
    </source>
</evidence>
<keyword evidence="8" id="KW-0804">Transcription</keyword>
<keyword evidence="2" id="KW-0479">Metal-binding</keyword>
<proteinExistence type="predicted"/>
<keyword evidence="6" id="KW-0482">Metalloprotease</keyword>
<evidence type="ECO:0000256" key="4">
    <source>
        <dbReference type="ARBA" id="ARBA00022833"/>
    </source>
</evidence>
<gene>
    <name evidence="15" type="ORF">PR001_g3259</name>
    <name evidence="14" type="ORF">PR002_g3065</name>
</gene>
<name>A0A6A3P254_9STRA</name>
<evidence type="ECO:0000256" key="5">
    <source>
        <dbReference type="ARBA" id="ARBA00023015"/>
    </source>
</evidence>
<keyword evidence="4" id="KW-0862">Zinc</keyword>
<dbReference type="InterPro" id="IPR006447">
    <property type="entry name" value="Myb_dom_plants"/>
</dbReference>
<comment type="caution">
    <text evidence="15">The sequence shown here is derived from an EMBL/GenBank/DDBJ whole genome shotgun (WGS) entry which is preliminary data.</text>
</comment>
<dbReference type="Pfam" id="PF00249">
    <property type="entry name" value="Myb_DNA-binding"/>
    <property type="match status" value="1"/>
</dbReference>
<reference evidence="16 17" key="1">
    <citation type="submission" date="2018-09" db="EMBL/GenBank/DDBJ databases">
        <title>Genomic investigation of the strawberry pathogen Phytophthora fragariae indicates pathogenicity is determined by transcriptional variation in three key races.</title>
        <authorList>
            <person name="Adams T.M."/>
            <person name="Armitage A.D."/>
            <person name="Sobczyk M.K."/>
            <person name="Bates H.J."/>
            <person name="Dunwell J.M."/>
            <person name="Nellist C.F."/>
            <person name="Harrison R.J."/>
        </authorList>
    </citation>
    <scope>NUCLEOTIDE SEQUENCE [LARGE SCALE GENOMIC DNA]</scope>
    <source>
        <strain evidence="15 16">SCRP249</strain>
        <strain evidence="14 17">SCRP324</strain>
    </source>
</reference>
<dbReference type="OrthoDB" id="118550at2759"/>
<dbReference type="GO" id="GO:0006508">
    <property type="term" value="P:proteolysis"/>
    <property type="evidence" value="ECO:0007669"/>
    <property type="project" value="UniProtKB-KW"/>
</dbReference>
<dbReference type="InterPro" id="IPR017884">
    <property type="entry name" value="SANT_dom"/>
</dbReference>
<dbReference type="CDD" id="cd00167">
    <property type="entry name" value="SANT"/>
    <property type="match status" value="1"/>
</dbReference>
<evidence type="ECO:0000256" key="7">
    <source>
        <dbReference type="ARBA" id="ARBA00023125"/>
    </source>
</evidence>
<feature type="domain" description="HTH myb-type" evidence="13">
    <location>
        <begin position="233"/>
        <end position="283"/>
    </location>
</feature>
<dbReference type="NCBIfam" id="TIGR01557">
    <property type="entry name" value="myb_SHAQKYF"/>
    <property type="match status" value="1"/>
</dbReference>
<evidence type="ECO:0000256" key="10">
    <source>
        <dbReference type="SAM" id="MobiDB-lite"/>
    </source>
</evidence>
<dbReference type="InterPro" id="IPR001005">
    <property type="entry name" value="SANT/Myb"/>
</dbReference>
<feature type="domain" description="Myb-like" evidence="11">
    <location>
        <begin position="229"/>
        <end position="279"/>
    </location>
</feature>
<dbReference type="FunFam" id="1.10.10.60:FF:000151">
    <property type="entry name" value="histone H2A deubiquitinase MYSM1 isoform X2"/>
    <property type="match status" value="1"/>
</dbReference>
<keyword evidence="5" id="KW-0805">Transcription regulation</keyword>
<evidence type="ECO:0000256" key="2">
    <source>
        <dbReference type="ARBA" id="ARBA00022723"/>
    </source>
</evidence>
<dbReference type="SMART" id="SM00717">
    <property type="entry name" value="SANT"/>
    <property type="match status" value="1"/>
</dbReference>
<dbReference type="PROSITE" id="PS50090">
    <property type="entry name" value="MYB_LIKE"/>
    <property type="match status" value="1"/>
</dbReference>
<keyword evidence="3" id="KW-0378">Hydrolase</keyword>
<organism evidence="15 16">
    <name type="scientific">Phytophthora rubi</name>
    <dbReference type="NCBI Taxonomy" id="129364"/>
    <lineage>
        <taxon>Eukaryota</taxon>
        <taxon>Sar</taxon>
        <taxon>Stramenopiles</taxon>
        <taxon>Oomycota</taxon>
        <taxon>Peronosporomycetes</taxon>
        <taxon>Peronosporales</taxon>
        <taxon>Peronosporaceae</taxon>
        <taxon>Phytophthora</taxon>
    </lineage>
</organism>
<feature type="compositionally biased region" description="Basic residues" evidence="10">
    <location>
        <begin position="455"/>
        <end position="465"/>
    </location>
</feature>
<protein>
    <submittedName>
        <fullName evidence="15">Uncharacterized protein</fullName>
    </submittedName>
</protein>
<keyword evidence="1" id="KW-0645">Protease</keyword>
<dbReference type="PANTHER" id="PTHR12802">
    <property type="entry name" value="SWI/SNF COMPLEX-RELATED"/>
    <property type="match status" value="1"/>
</dbReference>
<evidence type="ECO:0000259" key="12">
    <source>
        <dbReference type="PROSITE" id="PS51293"/>
    </source>
</evidence>
<dbReference type="PROSITE" id="PS51294">
    <property type="entry name" value="HTH_MYB"/>
    <property type="match status" value="1"/>
</dbReference>
<dbReference type="InterPro" id="IPR009057">
    <property type="entry name" value="Homeodomain-like_sf"/>
</dbReference>
<evidence type="ECO:0000313" key="14">
    <source>
        <dbReference type="EMBL" id="KAE9043966.1"/>
    </source>
</evidence>
<dbReference type="EMBL" id="QXFV01000120">
    <property type="protein sequence ID" value="KAE9049483.1"/>
    <property type="molecule type" value="Genomic_DNA"/>
</dbReference>
<dbReference type="GO" id="GO:0046872">
    <property type="term" value="F:metal ion binding"/>
    <property type="evidence" value="ECO:0007669"/>
    <property type="project" value="UniProtKB-KW"/>
</dbReference>
<accession>A0A6A3P254</accession>
<dbReference type="PROSITE" id="PS51293">
    <property type="entry name" value="SANT"/>
    <property type="match status" value="1"/>
</dbReference>
<evidence type="ECO:0000313" key="15">
    <source>
        <dbReference type="EMBL" id="KAE9049483.1"/>
    </source>
</evidence>
<evidence type="ECO:0000256" key="9">
    <source>
        <dbReference type="ARBA" id="ARBA00023242"/>
    </source>
</evidence>
<sequence>MLRAALSWGDKSFWWWFSQDPVPEQKPVLQRWFFGRNCSAPSILGGLARVCAILTPSQVTDYETNRSTQRQKAAYLSARSLLKLAPTCQGIQRTWIAAALQTIADPAAIRSEQPHSSEQSTSSMLRDPLSSSALMSLSPASSPHSQSVGSPTDSFTSAASSPILLPAAAPTANELLNSNADSPTIAPLVSSTPLSVSPISMGLETAKSKPSATAAAAPAASNATHQKGQTGMNGGRWTDQEHQSFLAGLRLYGREWKKVAAKIKTRTSAQIRSHAQKYFAKLARDDDMRKHSGLSMVMPGPVGYFSDGGSSVAQNSGDDDADASDASRQIARAGLTGQFKGTAAILIAPMGSVVNGLYKQATGATKKRSRAAVTGFEAQLGMGPTCSSYPYKLQKQSNDAARVECLPSQEELLAKASPNLRHRLSSLIEAELCALQVLSCYAMLQQQDQISAPRQKVKRQGRPRKLATAPTVAAGSAKASSLGFSMLSTEQIPPTSSIY</sequence>
<feature type="region of interest" description="Disordered" evidence="10">
    <location>
        <begin position="451"/>
        <end position="472"/>
    </location>
</feature>
<dbReference type="Proteomes" id="UP000435112">
    <property type="component" value="Unassembled WGS sequence"/>
</dbReference>
<dbReference type="GO" id="GO:0008237">
    <property type="term" value="F:metallopeptidase activity"/>
    <property type="evidence" value="ECO:0007669"/>
    <property type="project" value="UniProtKB-KW"/>
</dbReference>
<evidence type="ECO:0000259" key="11">
    <source>
        <dbReference type="PROSITE" id="PS50090"/>
    </source>
</evidence>
<feature type="region of interest" description="Disordered" evidence="10">
    <location>
        <begin position="133"/>
        <end position="156"/>
    </location>
</feature>
<dbReference type="GO" id="GO:0003677">
    <property type="term" value="F:DNA binding"/>
    <property type="evidence" value="ECO:0007669"/>
    <property type="project" value="UniProtKB-KW"/>
</dbReference>
<keyword evidence="9" id="KW-0539">Nucleus</keyword>
<evidence type="ECO:0000256" key="8">
    <source>
        <dbReference type="ARBA" id="ARBA00023163"/>
    </source>
</evidence>
<dbReference type="SUPFAM" id="SSF46689">
    <property type="entry name" value="Homeodomain-like"/>
    <property type="match status" value="1"/>
</dbReference>
<keyword evidence="7" id="KW-0238">DNA-binding</keyword>